<dbReference type="InterPro" id="IPR013766">
    <property type="entry name" value="Thioredoxin_domain"/>
</dbReference>
<reference evidence="3 4" key="1">
    <citation type="submission" date="2018-12" db="EMBL/GenBank/DDBJ databases">
        <title>Dyella dinghuensis sp. nov. DHOA06 and Dyella choica sp. nov. 4M-K27, isolated from forest soil.</title>
        <authorList>
            <person name="Qiu L.-H."/>
            <person name="Gao Z.-H."/>
        </authorList>
    </citation>
    <scope>NUCLEOTIDE SEQUENCE [LARGE SCALE GENOMIC DNA]</scope>
    <source>
        <strain evidence="3 4">DHOA06</strain>
    </source>
</reference>
<dbReference type="AlphaFoldDB" id="A0A3S0PYE1"/>
<dbReference type="PROSITE" id="PS51352">
    <property type="entry name" value="THIOREDOXIN_2"/>
    <property type="match status" value="1"/>
</dbReference>
<evidence type="ECO:0000313" key="3">
    <source>
        <dbReference type="EMBL" id="RUL63946.1"/>
    </source>
</evidence>
<dbReference type="GO" id="GO:0015035">
    <property type="term" value="F:protein-disulfide reductase activity"/>
    <property type="evidence" value="ECO:0007669"/>
    <property type="project" value="TreeGrafter"/>
</dbReference>
<keyword evidence="1" id="KW-0732">Signal</keyword>
<dbReference type="OrthoDB" id="9798454at2"/>
<dbReference type="PANTHER" id="PTHR45663:SF11">
    <property type="entry name" value="GEO12009P1"/>
    <property type="match status" value="1"/>
</dbReference>
<proteinExistence type="predicted"/>
<feature type="chain" id="PRO_5018582008" evidence="1">
    <location>
        <begin position="23"/>
        <end position="129"/>
    </location>
</feature>
<evidence type="ECO:0000313" key="4">
    <source>
        <dbReference type="Proteomes" id="UP000267077"/>
    </source>
</evidence>
<dbReference type="InterPro" id="IPR036249">
    <property type="entry name" value="Thioredoxin-like_sf"/>
</dbReference>
<keyword evidence="4" id="KW-1185">Reference proteome</keyword>
<name>A0A3S0PYE1_9GAMM</name>
<dbReference type="Gene3D" id="3.40.30.10">
    <property type="entry name" value="Glutaredoxin"/>
    <property type="match status" value="1"/>
</dbReference>
<gene>
    <name evidence="3" type="ORF">EKH79_07710</name>
</gene>
<feature type="domain" description="Thioredoxin" evidence="2">
    <location>
        <begin position="7"/>
        <end position="129"/>
    </location>
</feature>
<dbReference type="RefSeq" id="WP_126673227.1">
    <property type="nucleotide sequence ID" value="NZ_RYZR01000005.1"/>
</dbReference>
<sequence length="129" mass="13597">MHTLRMLSLAAIGLAFTSVALAAPIQPFSTAALKAAQAAGEPVLVDAYASWCPTCRKQAPTIDAMAKDPAFAKLVILRLDYDNQTAEKSALGITQQSTLIAYHGAKEVGRTVGITDPEQIKSLAQSALQ</sequence>
<dbReference type="GO" id="GO:0045454">
    <property type="term" value="P:cell redox homeostasis"/>
    <property type="evidence" value="ECO:0007669"/>
    <property type="project" value="TreeGrafter"/>
</dbReference>
<dbReference type="PANTHER" id="PTHR45663">
    <property type="entry name" value="GEO12009P1"/>
    <property type="match status" value="1"/>
</dbReference>
<dbReference type="GO" id="GO:0005829">
    <property type="term" value="C:cytosol"/>
    <property type="evidence" value="ECO:0007669"/>
    <property type="project" value="TreeGrafter"/>
</dbReference>
<dbReference type="CDD" id="cd02947">
    <property type="entry name" value="TRX_family"/>
    <property type="match status" value="1"/>
</dbReference>
<dbReference type="EMBL" id="RYZR01000005">
    <property type="protein sequence ID" value="RUL63946.1"/>
    <property type="molecule type" value="Genomic_DNA"/>
</dbReference>
<feature type="signal peptide" evidence="1">
    <location>
        <begin position="1"/>
        <end position="22"/>
    </location>
</feature>
<dbReference type="Pfam" id="PF00085">
    <property type="entry name" value="Thioredoxin"/>
    <property type="match status" value="1"/>
</dbReference>
<evidence type="ECO:0000256" key="1">
    <source>
        <dbReference type="SAM" id="SignalP"/>
    </source>
</evidence>
<dbReference type="Proteomes" id="UP000267077">
    <property type="component" value="Unassembled WGS sequence"/>
</dbReference>
<dbReference type="SUPFAM" id="SSF52833">
    <property type="entry name" value="Thioredoxin-like"/>
    <property type="match status" value="1"/>
</dbReference>
<organism evidence="3 4">
    <name type="scientific">Dyella dinghuensis</name>
    <dbReference type="NCBI Taxonomy" id="1920169"/>
    <lineage>
        <taxon>Bacteria</taxon>
        <taxon>Pseudomonadati</taxon>
        <taxon>Pseudomonadota</taxon>
        <taxon>Gammaproteobacteria</taxon>
        <taxon>Lysobacterales</taxon>
        <taxon>Rhodanobacteraceae</taxon>
        <taxon>Dyella</taxon>
    </lineage>
</organism>
<accession>A0A3S0PYE1</accession>
<comment type="caution">
    <text evidence="3">The sequence shown here is derived from an EMBL/GenBank/DDBJ whole genome shotgun (WGS) entry which is preliminary data.</text>
</comment>
<protein>
    <submittedName>
        <fullName evidence="3">Thioredoxin</fullName>
    </submittedName>
</protein>
<evidence type="ECO:0000259" key="2">
    <source>
        <dbReference type="PROSITE" id="PS51352"/>
    </source>
</evidence>